<organism evidence="3 4">
    <name type="scientific">Amanita thiersii Skay4041</name>
    <dbReference type="NCBI Taxonomy" id="703135"/>
    <lineage>
        <taxon>Eukaryota</taxon>
        <taxon>Fungi</taxon>
        <taxon>Dikarya</taxon>
        <taxon>Basidiomycota</taxon>
        <taxon>Agaricomycotina</taxon>
        <taxon>Agaricomycetes</taxon>
        <taxon>Agaricomycetidae</taxon>
        <taxon>Agaricales</taxon>
        <taxon>Pluteineae</taxon>
        <taxon>Amanitaceae</taxon>
        <taxon>Amanita</taxon>
    </lineage>
</organism>
<dbReference type="AlphaFoldDB" id="A0A2A9NPX1"/>
<evidence type="ECO:0000259" key="2">
    <source>
        <dbReference type="Pfam" id="PF20151"/>
    </source>
</evidence>
<proteinExistence type="predicted"/>
<dbReference type="OrthoDB" id="3350812at2759"/>
<dbReference type="EMBL" id="KZ302021">
    <property type="protein sequence ID" value="PFH49732.1"/>
    <property type="molecule type" value="Genomic_DNA"/>
</dbReference>
<dbReference type="Pfam" id="PF20151">
    <property type="entry name" value="DUF6533"/>
    <property type="match status" value="1"/>
</dbReference>
<feature type="transmembrane region" description="Helical" evidence="1">
    <location>
        <begin position="86"/>
        <end position="104"/>
    </location>
</feature>
<dbReference type="InterPro" id="IPR045340">
    <property type="entry name" value="DUF6533"/>
</dbReference>
<gene>
    <name evidence="3" type="ORF">AMATHDRAFT_4665</name>
</gene>
<evidence type="ECO:0000256" key="1">
    <source>
        <dbReference type="SAM" id="Phobius"/>
    </source>
</evidence>
<name>A0A2A9NPX1_9AGAR</name>
<evidence type="ECO:0000313" key="4">
    <source>
        <dbReference type="Proteomes" id="UP000242287"/>
    </source>
</evidence>
<sequence length="150" mass="17408">MDSSLIEAFRNSRIVANADLAAIALQVYDYFLTLQLEVRWMWNTIWTPVKVSYFLMRYLPFVTMTMISVVDSPRLTPEECLRFNNAYAYMVTIDIAFSEVILTLRTWASWRRDGRIGIALILFVLCIWVPALVNLQYVVDSLACEFYASP</sequence>
<accession>A0A2A9NPX1</accession>
<protein>
    <recommendedName>
        <fullName evidence="2">DUF6533 domain-containing protein</fullName>
    </recommendedName>
</protein>
<keyword evidence="1" id="KW-0812">Transmembrane</keyword>
<dbReference type="Proteomes" id="UP000242287">
    <property type="component" value="Unassembled WGS sequence"/>
</dbReference>
<feature type="transmembrane region" description="Helical" evidence="1">
    <location>
        <begin position="116"/>
        <end position="139"/>
    </location>
</feature>
<reference evidence="3 4" key="1">
    <citation type="submission" date="2014-02" db="EMBL/GenBank/DDBJ databases">
        <title>Transposable element dynamics among asymbiotic and ectomycorrhizal Amanita fungi.</title>
        <authorList>
            <consortium name="DOE Joint Genome Institute"/>
            <person name="Hess J."/>
            <person name="Skrede I."/>
            <person name="Wolfe B."/>
            <person name="LaButti K."/>
            <person name="Ohm R.A."/>
            <person name="Grigoriev I.V."/>
            <person name="Pringle A."/>
        </authorList>
    </citation>
    <scope>NUCLEOTIDE SEQUENCE [LARGE SCALE GENOMIC DNA]</scope>
    <source>
        <strain evidence="3 4">SKay4041</strain>
    </source>
</reference>
<keyword evidence="1" id="KW-0472">Membrane</keyword>
<feature type="domain" description="DUF6533" evidence="2">
    <location>
        <begin position="20"/>
        <end position="62"/>
    </location>
</feature>
<keyword evidence="4" id="KW-1185">Reference proteome</keyword>
<keyword evidence="1" id="KW-1133">Transmembrane helix</keyword>
<evidence type="ECO:0000313" key="3">
    <source>
        <dbReference type="EMBL" id="PFH49732.1"/>
    </source>
</evidence>
<feature type="transmembrane region" description="Helical" evidence="1">
    <location>
        <begin position="51"/>
        <end position="70"/>
    </location>
</feature>